<keyword evidence="3" id="KW-1185">Reference proteome</keyword>
<protein>
    <recommendedName>
        <fullName evidence="4">DUF5065 domain-containing protein</fullName>
    </recommendedName>
</protein>
<name>A0A073K484_9BACI</name>
<dbReference type="Gene3D" id="2.60.40.3720">
    <property type="match status" value="1"/>
</dbReference>
<dbReference type="RefSeq" id="WP_033678098.1">
    <property type="nucleotide sequence ID" value="NZ_JOTM01000040.1"/>
</dbReference>
<dbReference type="AlphaFoldDB" id="A0A073K484"/>
<comment type="caution">
    <text evidence="2">The sequence shown here is derived from an EMBL/GenBank/DDBJ whole genome shotgun (WGS) entry which is preliminary data.</text>
</comment>
<feature type="signal peptide" evidence="1">
    <location>
        <begin position="1"/>
        <end position="20"/>
    </location>
</feature>
<dbReference type="OrthoDB" id="9808360at2"/>
<evidence type="ECO:0000313" key="2">
    <source>
        <dbReference type="EMBL" id="KEK22104.1"/>
    </source>
</evidence>
<feature type="chain" id="PRO_5038726031" description="DUF5065 domain-containing protein" evidence="1">
    <location>
        <begin position="21"/>
        <end position="151"/>
    </location>
</feature>
<dbReference type="Pfam" id="PF16723">
    <property type="entry name" value="DUF5065"/>
    <property type="match status" value="1"/>
</dbReference>
<evidence type="ECO:0008006" key="4">
    <source>
        <dbReference type="Google" id="ProtNLM"/>
    </source>
</evidence>
<dbReference type="Proteomes" id="UP000027778">
    <property type="component" value="Unassembled WGS sequence"/>
</dbReference>
<dbReference type="EMBL" id="JOTM01000040">
    <property type="protein sequence ID" value="KEK22104.1"/>
    <property type="molecule type" value="Genomic_DNA"/>
</dbReference>
<reference evidence="2 3" key="1">
    <citation type="submission" date="2014-06" db="EMBL/GenBank/DDBJ databases">
        <title>Draft genome sequence of Bacillus gaemokensis JCM 15801 (MCCC 1A00707).</title>
        <authorList>
            <person name="Lai Q."/>
            <person name="Liu Y."/>
            <person name="Shao Z."/>
        </authorList>
    </citation>
    <scope>NUCLEOTIDE SEQUENCE [LARGE SCALE GENOMIC DNA]</scope>
    <source>
        <strain evidence="2 3">JCM 15801</strain>
    </source>
</reference>
<evidence type="ECO:0000256" key="1">
    <source>
        <dbReference type="SAM" id="SignalP"/>
    </source>
</evidence>
<proteinExistence type="predicted"/>
<dbReference type="InterPro" id="IPR031998">
    <property type="entry name" value="DUF5065"/>
</dbReference>
<accession>A0A073K484</accession>
<sequence>MKKFSKVVFAGALAFGGFTAVELAKPTTQAQAAVADDWPFKTFPELHHNINDNANLNVGNLKQGQTFTVHGSIGGGDEAVVKIYRVMDDMSLARYKTIYDSNPDEYVATFTTPITTAYDPGSYVAVMQYTFEFEGKIGYEYSHGQMFTISK</sequence>
<gene>
    <name evidence="2" type="ORF">BAGA_22020</name>
</gene>
<evidence type="ECO:0000313" key="3">
    <source>
        <dbReference type="Proteomes" id="UP000027778"/>
    </source>
</evidence>
<organism evidence="2 3">
    <name type="scientific">Bacillus gaemokensis</name>
    <dbReference type="NCBI Taxonomy" id="574375"/>
    <lineage>
        <taxon>Bacteria</taxon>
        <taxon>Bacillati</taxon>
        <taxon>Bacillota</taxon>
        <taxon>Bacilli</taxon>
        <taxon>Bacillales</taxon>
        <taxon>Bacillaceae</taxon>
        <taxon>Bacillus</taxon>
        <taxon>Bacillus cereus group</taxon>
    </lineage>
</organism>
<keyword evidence="1" id="KW-0732">Signal</keyword>